<accession>A0ABW4E7G7</accession>
<dbReference type="CDD" id="cd06664">
    <property type="entry name" value="IscU_like"/>
    <property type="match status" value="1"/>
</dbReference>
<reference evidence="3" key="1">
    <citation type="journal article" date="2019" name="Int. J. Syst. Evol. Microbiol.">
        <title>The Global Catalogue of Microorganisms (GCM) 10K type strain sequencing project: providing services to taxonomists for standard genome sequencing and annotation.</title>
        <authorList>
            <consortium name="The Broad Institute Genomics Platform"/>
            <consortium name="The Broad Institute Genome Sequencing Center for Infectious Disease"/>
            <person name="Wu L."/>
            <person name="Ma J."/>
        </authorList>
    </citation>
    <scope>NUCLEOTIDE SEQUENCE [LARGE SCALE GENOMIC DNA]</scope>
    <source>
        <strain evidence="3">CCM 8903</strain>
    </source>
</reference>
<dbReference type="Proteomes" id="UP001597252">
    <property type="component" value="Unassembled WGS sequence"/>
</dbReference>
<dbReference type="PANTHER" id="PTHR10093">
    <property type="entry name" value="IRON-SULFUR CLUSTER ASSEMBLY ENZYME NIFU HOMOLOG"/>
    <property type="match status" value="1"/>
</dbReference>
<dbReference type="NCBIfam" id="TIGR01994">
    <property type="entry name" value="SUF_scaf_2"/>
    <property type="match status" value="1"/>
</dbReference>
<evidence type="ECO:0000313" key="3">
    <source>
        <dbReference type="Proteomes" id="UP001597252"/>
    </source>
</evidence>
<dbReference type="Gene3D" id="3.90.1010.10">
    <property type="match status" value="1"/>
</dbReference>
<dbReference type="RefSeq" id="WP_125754019.1">
    <property type="nucleotide sequence ID" value="NZ_JBHTON010000010.1"/>
</dbReference>
<dbReference type="Pfam" id="PF01592">
    <property type="entry name" value="NifU_N"/>
    <property type="match status" value="1"/>
</dbReference>
<gene>
    <name evidence="2" type="primary">sufU</name>
    <name evidence="2" type="ORF">ACFQ5J_04590</name>
</gene>
<protein>
    <submittedName>
        <fullName evidence="2">Fe-S cluster assembly sulfur transfer protein SufU</fullName>
    </submittedName>
</protein>
<name>A0ABW4E7G7_9LACO</name>
<comment type="caution">
    <text evidence="2">The sequence shown here is derived from an EMBL/GenBank/DDBJ whole genome shotgun (WGS) entry which is preliminary data.</text>
</comment>
<evidence type="ECO:0000259" key="1">
    <source>
        <dbReference type="Pfam" id="PF01592"/>
    </source>
</evidence>
<proteinExistence type="predicted"/>
<feature type="domain" description="NIF system FeS cluster assembly NifU N-terminal" evidence="1">
    <location>
        <begin position="9"/>
        <end position="128"/>
    </location>
</feature>
<dbReference type="InterPro" id="IPR002871">
    <property type="entry name" value="NIF_FeS_clus_asmbl_NifU_N"/>
</dbReference>
<dbReference type="EMBL" id="JBHTON010000010">
    <property type="protein sequence ID" value="MFD1484510.1"/>
    <property type="molecule type" value="Genomic_DNA"/>
</dbReference>
<dbReference type="SUPFAM" id="SSF82649">
    <property type="entry name" value="SufE/NifU"/>
    <property type="match status" value="1"/>
</dbReference>
<organism evidence="2 3">
    <name type="scientific">Lacticaseibacillus baoqingensis</name>
    <dbReference type="NCBI Taxonomy" id="2486013"/>
    <lineage>
        <taxon>Bacteria</taxon>
        <taxon>Bacillati</taxon>
        <taxon>Bacillota</taxon>
        <taxon>Bacilli</taxon>
        <taxon>Lactobacillales</taxon>
        <taxon>Lactobacillaceae</taxon>
        <taxon>Lacticaseibacillus</taxon>
    </lineage>
</organism>
<evidence type="ECO:0000313" key="2">
    <source>
        <dbReference type="EMBL" id="MFD1484510.1"/>
    </source>
</evidence>
<sequence length="147" mass="16001">MALTKLDQMYRQVILDEAYHPRHHGKIADPDREITLRNPSCGDVLTLQVKLQDGKVQDARFSGSGCTISQASGSLMTEQIIGQTPAHILDMVATFSDLVIDGENPHEDILGDAAILKGVHQFPARVKCAMLAWKAAAQVLTEGDAHD</sequence>
<keyword evidence="3" id="KW-1185">Reference proteome</keyword>